<evidence type="ECO:0000313" key="3">
    <source>
        <dbReference type="Proteomes" id="UP001268651"/>
    </source>
</evidence>
<accession>A0ABU3U9E9</accession>
<dbReference type="RefSeq" id="WP_316663126.1">
    <property type="nucleotide sequence ID" value="NZ_JAWHTF010000008.1"/>
</dbReference>
<feature type="chain" id="PRO_5045256145" description="DUF4136 domain-containing protein" evidence="1">
    <location>
        <begin position="22"/>
        <end position="224"/>
    </location>
</feature>
<reference evidence="2 3" key="1">
    <citation type="submission" date="2023-10" db="EMBL/GenBank/DDBJ databases">
        <title>Marimonas sp. nov. isolated from tidal mud flat.</title>
        <authorList>
            <person name="Jaincy N.J."/>
            <person name="Srinivasan S."/>
            <person name="Lee S.-S."/>
        </authorList>
    </citation>
    <scope>NUCLEOTIDE SEQUENCE [LARGE SCALE GENOMIC DNA]</scope>
    <source>
        <strain evidence="2 3">MJ-SS3</strain>
    </source>
</reference>
<comment type="caution">
    <text evidence="2">The sequence shown here is derived from an EMBL/GenBank/DDBJ whole genome shotgun (WGS) entry which is preliminary data.</text>
</comment>
<protein>
    <recommendedName>
        <fullName evidence="4">DUF4136 domain-containing protein</fullName>
    </recommendedName>
</protein>
<keyword evidence="3" id="KW-1185">Reference proteome</keyword>
<evidence type="ECO:0000256" key="1">
    <source>
        <dbReference type="SAM" id="SignalP"/>
    </source>
</evidence>
<dbReference type="Proteomes" id="UP001268651">
    <property type="component" value="Unassembled WGS sequence"/>
</dbReference>
<keyword evidence="1" id="KW-0732">Signal</keyword>
<dbReference type="EMBL" id="JAWHTF010000008">
    <property type="protein sequence ID" value="MDU8887028.1"/>
    <property type="molecule type" value="Genomic_DNA"/>
</dbReference>
<proteinExistence type="predicted"/>
<dbReference type="PROSITE" id="PS51257">
    <property type="entry name" value="PROKAR_LIPOPROTEIN"/>
    <property type="match status" value="1"/>
</dbReference>
<organism evidence="2 3">
    <name type="scientific">Gilvirhabdus luticola</name>
    <dbReference type="NCBI Taxonomy" id="3079858"/>
    <lineage>
        <taxon>Bacteria</taxon>
        <taxon>Pseudomonadati</taxon>
        <taxon>Bacteroidota</taxon>
        <taxon>Flavobacteriia</taxon>
        <taxon>Flavobacteriales</taxon>
        <taxon>Flavobacteriaceae</taxon>
        <taxon>Gilvirhabdus</taxon>
    </lineage>
</organism>
<evidence type="ECO:0008006" key="4">
    <source>
        <dbReference type="Google" id="ProtNLM"/>
    </source>
</evidence>
<gene>
    <name evidence="2" type="ORF">RXV94_12735</name>
</gene>
<evidence type="ECO:0000313" key="2">
    <source>
        <dbReference type="EMBL" id="MDU8887028.1"/>
    </source>
</evidence>
<sequence>MKKTFKFISSFLLLTFFLGCSGIKVLDAWKSDSVADIKDNNLLVIARTSNNQARIAFESEITKQLTASGFNATSSYSVFPANMNPEKELTDEQRKNFTAFLNNEGYNGVVVTVIKDYQESTRTTTDGGYYAGGTYSAYYPMYYGGFYGYYHHPYSYSTFGSYIPSTTSTSTVKTFILETVAYDLDQEDGKQLAAVVTSKIEDPQDVTKNAQEYTKKITEALQKK</sequence>
<feature type="signal peptide" evidence="1">
    <location>
        <begin position="1"/>
        <end position="21"/>
    </location>
</feature>
<name>A0ABU3U9E9_9FLAO</name>